<evidence type="ECO:0000313" key="1">
    <source>
        <dbReference type="EMBL" id="SJZ98146.1"/>
    </source>
</evidence>
<dbReference type="STRING" id="1122188.SAMN02745674_01464"/>
<dbReference type="OrthoDB" id="5966759at2"/>
<gene>
    <name evidence="1" type="ORF">SAMN02745674_01464</name>
</gene>
<proteinExistence type="predicted"/>
<dbReference type="EMBL" id="FUXP01000004">
    <property type="protein sequence ID" value="SJZ98146.1"/>
    <property type="molecule type" value="Genomic_DNA"/>
</dbReference>
<dbReference type="PANTHER" id="PTHR21525:SF9">
    <property type="entry name" value="CHANNEL_COLICIN DOMAIN-CONTAINING PROTEIN"/>
    <property type="match status" value="1"/>
</dbReference>
<sequence length="155" mass="16808">MNDVKKDHSLGAGTGAVAGAVAGAAVGSAGGPIGSAVGAVAGGVLGAKAGDSAAEAINPTEYREHFKNEYRNTPYYSADKEWNDYEPAYQYGYETYGQHRGKRFEDAEPELQRDWNKTRAQSNSRLEWNDAKHAVRDGWHHIERRLPGDADGDGR</sequence>
<dbReference type="PANTHER" id="PTHR21525">
    <property type="entry name" value="MOTILE SPERM PROTEIN"/>
    <property type="match status" value="1"/>
</dbReference>
<evidence type="ECO:0008006" key="3">
    <source>
        <dbReference type="Google" id="ProtNLM"/>
    </source>
</evidence>
<accession>A0A1T4Q3A8</accession>
<protein>
    <recommendedName>
        <fullName evidence="3">Glycine zipper</fullName>
    </recommendedName>
</protein>
<dbReference type="AlphaFoldDB" id="A0A1T4Q3A8"/>
<evidence type="ECO:0000313" key="2">
    <source>
        <dbReference type="Proteomes" id="UP000190061"/>
    </source>
</evidence>
<dbReference type="RefSeq" id="WP_078758061.1">
    <property type="nucleotide sequence ID" value="NZ_FUXP01000004.1"/>
</dbReference>
<dbReference type="Proteomes" id="UP000190061">
    <property type="component" value="Unassembled WGS sequence"/>
</dbReference>
<organism evidence="1 2">
    <name type="scientific">Lysobacter spongiicola DSM 21749</name>
    <dbReference type="NCBI Taxonomy" id="1122188"/>
    <lineage>
        <taxon>Bacteria</taxon>
        <taxon>Pseudomonadati</taxon>
        <taxon>Pseudomonadota</taxon>
        <taxon>Gammaproteobacteria</taxon>
        <taxon>Lysobacterales</taxon>
        <taxon>Lysobacteraceae</taxon>
        <taxon>Novilysobacter</taxon>
    </lineage>
</organism>
<name>A0A1T4Q3A8_9GAMM</name>
<keyword evidence="2" id="KW-1185">Reference proteome</keyword>
<reference evidence="1 2" key="1">
    <citation type="submission" date="2017-02" db="EMBL/GenBank/DDBJ databases">
        <authorList>
            <person name="Peterson S.W."/>
        </authorList>
    </citation>
    <scope>NUCLEOTIDE SEQUENCE [LARGE SCALE GENOMIC DNA]</scope>
    <source>
        <strain evidence="1 2">DSM 21749</strain>
    </source>
</reference>